<evidence type="ECO:0000256" key="4">
    <source>
        <dbReference type="ARBA" id="ARBA00022989"/>
    </source>
</evidence>
<keyword evidence="3 7" id="KW-0812">Transmembrane</keyword>
<evidence type="ECO:0000256" key="2">
    <source>
        <dbReference type="ARBA" id="ARBA00022475"/>
    </source>
</evidence>
<comment type="caution">
    <text evidence="8">The sequence shown here is derived from an EMBL/GenBank/DDBJ whole genome shotgun (WGS) entry which is preliminary data.</text>
</comment>
<feature type="transmembrane region" description="Helical" evidence="7">
    <location>
        <begin position="42"/>
        <end position="66"/>
    </location>
</feature>
<feature type="transmembrane region" description="Helical" evidence="7">
    <location>
        <begin position="222"/>
        <end position="243"/>
    </location>
</feature>
<name>A0ABV5TRI5_9ACTN</name>
<feature type="compositionally biased region" description="Low complexity" evidence="6">
    <location>
        <begin position="308"/>
        <end position="327"/>
    </location>
</feature>
<feature type="compositionally biased region" description="Basic and acidic residues" evidence="6">
    <location>
        <begin position="328"/>
        <end position="359"/>
    </location>
</feature>
<dbReference type="Proteomes" id="UP001589610">
    <property type="component" value="Unassembled WGS sequence"/>
</dbReference>
<sequence length="359" mass="36758">MIKKIRPVLTLLAVLTVAVFVAVTVGEQDWSLLAALAEPRALALVGAGLVANAAGLLLGMLSWRALIVGAGAPVGMWAVARIFFVGFMTKFVPGRVWALLANIQMGKASGIPPARTATVYLVNIAVGTLTGLTTGLVAAPAVLGEHGAWMGLAAIPVVACVIRPDLTHRVATAAARVLRRPGPLTRTSDRAVRLAIVLQTLSWLVSGHHLWFLALAAGAPPLRSYVICVGSFGLAVVAGHLMVLVPDGLGVREAILLAALTTVLPLPVAGTIVLTSRLVCTVSEVGLAAAVLGVAQLRVRAGKGGAQSPGVVSASPSSLSEVSLASGEPRESSEDSPGESRSRMPARAPEREKGVGATP</sequence>
<gene>
    <name evidence="8" type="ORF">ACFFRH_32325</name>
</gene>
<protein>
    <submittedName>
        <fullName evidence="8">Lysylphosphatidylglycerol synthase domain-containing protein</fullName>
    </submittedName>
</protein>
<reference evidence="8 9" key="1">
    <citation type="submission" date="2024-09" db="EMBL/GenBank/DDBJ databases">
        <authorList>
            <person name="Sun Q."/>
            <person name="Mori K."/>
        </authorList>
    </citation>
    <scope>NUCLEOTIDE SEQUENCE [LARGE SCALE GENOMIC DNA]</scope>
    <source>
        <strain evidence="8 9">JCM 3028</strain>
    </source>
</reference>
<keyword evidence="4 7" id="KW-1133">Transmembrane helix</keyword>
<keyword evidence="2" id="KW-1003">Cell membrane</keyword>
<accession>A0ABV5TRI5</accession>
<evidence type="ECO:0000256" key="5">
    <source>
        <dbReference type="ARBA" id="ARBA00023136"/>
    </source>
</evidence>
<organism evidence="8 9">
    <name type="scientific">Streptosporangium vulgare</name>
    <dbReference type="NCBI Taxonomy" id="46190"/>
    <lineage>
        <taxon>Bacteria</taxon>
        <taxon>Bacillati</taxon>
        <taxon>Actinomycetota</taxon>
        <taxon>Actinomycetes</taxon>
        <taxon>Streptosporangiales</taxon>
        <taxon>Streptosporangiaceae</taxon>
        <taxon>Streptosporangium</taxon>
    </lineage>
</organism>
<keyword evidence="5 7" id="KW-0472">Membrane</keyword>
<feature type="transmembrane region" description="Helical" evidence="7">
    <location>
        <begin position="255"/>
        <end position="274"/>
    </location>
</feature>
<evidence type="ECO:0000313" key="9">
    <source>
        <dbReference type="Proteomes" id="UP001589610"/>
    </source>
</evidence>
<dbReference type="RefSeq" id="WP_386161198.1">
    <property type="nucleotide sequence ID" value="NZ_JBHMBS010000021.1"/>
</dbReference>
<feature type="transmembrane region" description="Helical" evidence="7">
    <location>
        <begin position="120"/>
        <end position="143"/>
    </location>
</feature>
<comment type="subcellular location">
    <subcellularLocation>
        <location evidence="1">Cell membrane</location>
        <topology evidence="1">Multi-pass membrane protein</topology>
    </subcellularLocation>
</comment>
<keyword evidence="9" id="KW-1185">Reference proteome</keyword>
<dbReference type="Pfam" id="PF03706">
    <property type="entry name" value="LPG_synthase_TM"/>
    <property type="match status" value="1"/>
</dbReference>
<feature type="region of interest" description="Disordered" evidence="6">
    <location>
        <begin position="305"/>
        <end position="359"/>
    </location>
</feature>
<evidence type="ECO:0000256" key="3">
    <source>
        <dbReference type="ARBA" id="ARBA00022692"/>
    </source>
</evidence>
<dbReference type="EMBL" id="JBHMBS010000021">
    <property type="protein sequence ID" value="MFB9680193.1"/>
    <property type="molecule type" value="Genomic_DNA"/>
</dbReference>
<evidence type="ECO:0000256" key="6">
    <source>
        <dbReference type="SAM" id="MobiDB-lite"/>
    </source>
</evidence>
<evidence type="ECO:0000313" key="8">
    <source>
        <dbReference type="EMBL" id="MFB9680193.1"/>
    </source>
</evidence>
<proteinExistence type="predicted"/>
<dbReference type="InterPro" id="IPR022791">
    <property type="entry name" value="L-PG_synthase/AglD"/>
</dbReference>
<evidence type="ECO:0000256" key="7">
    <source>
        <dbReference type="SAM" id="Phobius"/>
    </source>
</evidence>
<evidence type="ECO:0000256" key="1">
    <source>
        <dbReference type="ARBA" id="ARBA00004651"/>
    </source>
</evidence>